<accession>A0ABY7K0B6</accession>
<evidence type="ECO:0000313" key="2">
    <source>
        <dbReference type="Proteomes" id="UP001164693"/>
    </source>
</evidence>
<name>A0ABY7K0B6_9ACTN</name>
<keyword evidence="2" id="KW-1185">Reference proteome</keyword>
<keyword evidence="1" id="KW-0540">Nuclease</keyword>
<dbReference type="RefSeq" id="WP_269444496.1">
    <property type="nucleotide sequence ID" value="NZ_CP097463.1"/>
</dbReference>
<evidence type="ECO:0000313" key="1">
    <source>
        <dbReference type="EMBL" id="WAX57948.1"/>
    </source>
</evidence>
<dbReference type="EMBL" id="CP097463">
    <property type="protein sequence ID" value="WAX57948.1"/>
    <property type="molecule type" value="Genomic_DNA"/>
</dbReference>
<keyword evidence="1" id="KW-0378">Hydrolase</keyword>
<dbReference type="GO" id="GO:0004519">
    <property type="term" value="F:endonuclease activity"/>
    <property type="evidence" value="ECO:0007669"/>
    <property type="project" value="UniProtKB-KW"/>
</dbReference>
<protein>
    <submittedName>
        <fullName evidence="1">Endonuclease domain-containing protein</fullName>
    </submittedName>
</protein>
<proteinExistence type="predicted"/>
<dbReference type="Proteomes" id="UP001164693">
    <property type="component" value="Chromosome"/>
</dbReference>
<organism evidence="1 2">
    <name type="scientific">Jatrophihabitans cynanchi</name>
    <dbReference type="NCBI Taxonomy" id="2944128"/>
    <lineage>
        <taxon>Bacteria</taxon>
        <taxon>Bacillati</taxon>
        <taxon>Actinomycetota</taxon>
        <taxon>Actinomycetes</taxon>
        <taxon>Jatrophihabitantales</taxon>
        <taxon>Jatrophihabitantaceae</taxon>
        <taxon>Jatrophihabitans</taxon>
    </lineage>
</organism>
<keyword evidence="1" id="KW-0255">Endonuclease</keyword>
<sequence length="295" mass="33361">MALSLGDPRLISTWTALRLSGTSPDRIRAQLEAGRWRRWGYAIALHNGPLTREQRWFVARVHGGPRALLTAFTALEAFGLSGWQRDRVDLLTPAGARRNLGSPVPFQVHRVRTWDSVRRHRRAPVHRCADAALVAAASFASARPACGLLAAVVQQRLVGPAHLRESLERAPRLRHRALLQSALDDIAQGSQALSEIDFIRLCRRAGLPPPQRQTIRRERGGRRRHLDATWRRRDGRLLVVEVDGALHLEQRRWWDDQHRQNEIVLSDAIVLRFPSAVVRTQPEVVAVQIRRALGL</sequence>
<gene>
    <name evidence="1" type="ORF">M6B22_04075</name>
</gene>
<reference evidence="1" key="1">
    <citation type="submission" date="2022-05" db="EMBL/GenBank/DDBJ databases">
        <title>Jatrophihabitans sp. SB3-54 whole genome sequence.</title>
        <authorList>
            <person name="Suh M.K."/>
            <person name="Eom M.K."/>
            <person name="Kim J.S."/>
            <person name="Kim H.S."/>
            <person name="Do H.E."/>
            <person name="Shin Y.K."/>
            <person name="Lee J.-S."/>
        </authorList>
    </citation>
    <scope>NUCLEOTIDE SEQUENCE</scope>
    <source>
        <strain evidence="1">SB3-54</strain>
    </source>
</reference>